<accession>A0A653K076</accession>
<proteinExistence type="predicted"/>
<dbReference type="InterPro" id="IPR013094">
    <property type="entry name" value="AB_hydrolase_3"/>
</dbReference>
<dbReference type="PANTHER" id="PTHR48081:SF8">
    <property type="entry name" value="ALPHA_BETA HYDROLASE FOLD-3 DOMAIN-CONTAINING PROTEIN-RELATED"/>
    <property type="match status" value="1"/>
</dbReference>
<dbReference type="PANTHER" id="PTHR48081">
    <property type="entry name" value="AB HYDROLASE SUPERFAMILY PROTEIN C4A8.06C"/>
    <property type="match status" value="1"/>
</dbReference>
<organism evidence="3 4">
    <name type="scientific">Acinetobacter proteolyticus</name>
    <dbReference type="NCBI Taxonomy" id="1776741"/>
    <lineage>
        <taxon>Bacteria</taxon>
        <taxon>Pseudomonadati</taxon>
        <taxon>Pseudomonadota</taxon>
        <taxon>Gammaproteobacteria</taxon>
        <taxon>Moraxellales</taxon>
        <taxon>Moraxellaceae</taxon>
        <taxon>Acinetobacter</taxon>
    </lineage>
</organism>
<evidence type="ECO:0000313" key="4">
    <source>
        <dbReference type="Proteomes" id="UP000430404"/>
    </source>
</evidence>
<dbReference type="AlphaFoldDB" id="A0A653K076"/>
<keyword evidence="1 3" id="KW-0378">Hydrolase</keyword>
<dbReference type="InterPro" id="IPR050300">
    <property type="entry name" value="GDXG_lipolytic_enzyme"/>
</dbReference>
<dbReference type="EC" id="3.1.1.1" evidence="3"/>
<feature type="domain" description="Alpha/beta hydrolase fold-3" evidence="2">
    <location>
        <begin position="132"/>
        <end position="337"/>
    </location>
</feature>
<reference evidence="3 4" key="1">
    <citation type="submission" date="2019-10" db="EMBL/GenBank/DDBJ databases">
        <authorList>
            <person name="Karimi E."/>
        </authorList>
    </citation>
    <scope>NUCLEOTIDE SEQUENCE [LARGE SCALE GENOMIC DNA]</scope>
    <source>
        <strain evidence="3">Acinetobacter sp. 8BE</strain>
    </source>
</reference>
<dbReference type="GO" id="GO:0106435">
    <property type="term" value="F:carboxylesterase activity"/>
    <property type="evidence" value="ECO:0007669"/>
    <property type="project" value="UniProtKB-EC"/>
</dbReference>
<evidence type="ECO:0000259" key="2">
    <source>
        <dbReference type="Pfam" id="PF07859"/>
    </source>
</evidence>
<dbReference type="InterPro" id="IPR029058">
    <property type="entry name" value="AB_hydrolase_fold"/>
</dbReference>
<dbReference type="EMBL" id="CABWKZ010000001">
    <property type="protein sequence ID" value="VXA53678.1"/>
    <property type="molecule type" value="Genomic_DNA"/>
</dbReference>
<evidence type="ECO:0000256" key="1">
    <source>
        <dbReference type="ARBA" id="ARBA00022801"/>
    </source>
</evidence>
<name>A0A653K076_9GAMM</name>
<sequence length="365" mass="40626">MDRAKKGTEVTALPQKIQTILDKGQGPAARALDKLPKIVQESLAKLLAYPHQYPDLDSFTKCLMAVQIKQGRIGFIGDDPIESRRQFDAQMLAIINRPTSIESVEDIRLPLQSGTVFARHYHPAPHKKLPMIVFYHGGGFVVGGLDTHDEACRLIAKYAKVQVLSIDYPLAPEASPQLLIKSCEDALAWVYQNRRQLKIYKNRIAVAGDSAGGNISTAVAQHSVGKAYAPQAQLLIYPVVDFKSRHPSFYAYGDGLVLTSKDVDYVTDYYATQHNVALDDPLISPTYGSLRKLAPAYVITAGHDLLHDEGAIYSHKLRQNGVKVQYVDYPDQTHGFINLTPVSSKAKRNTIEVAKNFRKFWDKHS</sequence>
<gene>
    <name evidence="3" type="primary">estA</name>
    <name evidence="3" type="ORF">ACI8B_10002</name>
</gene>
<protein>
    <submittedName>
        <fullName evidence="3">Carboxylesterase (ALI-esterase) (B-esterase) (MONOBUTYRASE) (Cocaine esterase) (PROCAINE esterase) (METHYLBUTYRASE)</fullName>
        <ecNumber evidence="3">3.1.1.1</ecNumber>
    </submittedName>
</protein>
<dbReference type="OrthoDB" id="9806180at2"/>
<dbReference type="Proteomes" id="UP000430404">
    <property type="component" value="Unassembled WGS sequence"/>
</dbReference>
<evidence type="ECO:0000313" key="3">
    <source>
        <dbReference type="EMBL" id="VXA53678.1"/>
    </source>
</evidence>
<dbReference type="Gene3D" id="3.40.50.1820">
    <property type="entry name" value="alpha/beta hydrolase"/>
    <property type="match status" value="1"/>
</dbReference>
<dbReference type="Pfam" id="PF07859">
    <property type="entry name" value="Abhydrolase_3"/>
    <property type="match status" value="1"/>
</dbReference>
<dbReference type="SUPFAM" id="SSF53474">
    <property type="entry name" value="alpha/beta-Hydrolases"/>
    <property type="match status" value="1"/>
</dbReference>